<dbReference type="InterPro" id="IPR012938">
    <property type="entry name" value="Glc/Sorbosone_DH"/>
</dbReference>
<proteinExistence type="predicted"/>
<feature type="signal peptide" evidence="1">
    <location>
        <begin position="1"/>
        <end position="24"/>
    </location>
</feature>
<evidence type="ECO:0000259" key="2">
    <source>
        <dbReference type="Pfam" id="PF07995"/>
    </source>
</evidence>
<organism evidence="3 4">
    <name type="scientific">Bacterioplanes sanyensis</name>
    <dbReference type="NCBI Taxonomy" id="1249553"/>
    <lineage>
        <taxon>Bacteria</taxon>
        <taxon>Pseudomonadati</taxon>
        <taxon>Pseudomonadota</taxon>
        <taxon>Gammaproteobacteria</taxon>
        <taxon>Oceanospirillales</taxon>
        <taxon>Oceanospirillaceae</taxon>
        <taxon>Bacterioplanes</taxon>
    </lineage>
</organism>
<dbReference type="Pfam" id="PF07995">
    <property type="entry name" value="GSDH"/>
    <property type="match status" value="1"/>
</dbReference>
<feature type="chain" id="PRO_5012329914" evidence="1">
    <location>
        <begin position="25"/>
        <end position="367"/>
    </location>
</feature>
<dbReference type="Proteomes" id="UP000202440">
    <property type="component" value="Chromosome"/>
</dbReference>
<sequence length="367" mass="40938">MRWIAIAVCYLSLGYLSLSSPNSAANTAPVPVADGFSIIWSLLPLDQQRLLVAERRGTLSLVNLASVQRQTIAGLPDIHAAGQGGLLDMAILNDDPKPWLYFTYSHPHQDGAITALARARLDTQQLQLQSLETLLLSQSHGDGNRHYGSRIALTDKYLFISIGDRGDRDTGQRLDTHAGKILRLHHDGRVPADNPFVDDPTALNEIWSYGHRNPQGMVYDARHEQLWAIEHGPRGGDELNLIRKGGNYGWALVSQGKEYWNPAYVGDYRQHPDMLDPLHSFTPSIAPGSLLLWQSDSRTTTLLAGALKLRHLNQLTIHHADGGSIKEHRWLEDMDQRIRALAKHPSGDLLFSIDDGVIYRWSPRSVE</sequence>
<reference evidence="3 4" key="1">
    <citation type="submission" date="2017-07" db="EMBL/GenBank/DDBJ databases">
        <title>Annotated genome sequence of Bacterioplanes sanyensis isolated from Red Sea.</title>
        <authorList>
            <person name="Rehman Z.U."/>
        </authorList>
    </citation>
    <scope>NUCLEOTIDE SEQUENCE [LARGE SCALE GENOMIC DNA]</scope>
    <source>
        <strain evidence="3 4">NV9</strain>
    </source>
</reference>
<dbReference type="PANTHER" id="PTHR19328">
    <property type="entry name" value="HEDGEHOG-INTERACTING PROTEIN"/>
    <property type="match status" value="1"/>
</dbReference>
<dbReference type="KEGG" id="bsan:CHH28_00140"/>
<keyword evidence="1" id="KW-0732">Signal</keyword>
<dbReference type="SUPFAM" id="SSF50952">
    <property type="entry name" value="Soluble quinoprotein glucose dehydrogenase"/>
    <property type="match status" value="1"/>
</dbReference>
<dbReference type="Gene3D" id="2.120.10.30">
    <property type="entry name" value="TolB, C-terminal domain"/>
    <property type="match status" value="1"/>
</dbReference>
<dbReference type="RefSeq" id="WP_094058406.1">
    <property type="nucleotide sequence ID" value="NZ_CP022530.1"/>
</dbReference>
<feature type="domain" description="Glucose/Sorbosone dehydrogenase" evidence="2">
    <location>
        <begin position="39"/>
        <end position="358"/>
    </location>
</feature>
<evidence type="ECO:0000313" key="3">
    <source>
        <dbReference type="EMBL" id="ASP37188.1"/>
    </source>
</evidence>
<evidence type="ECO:0000256" key="1">
    <source>
        <dbReference type="SAM" id="SignalP"/>
    </source>
</evidence>
<dbReference type="OrthoDB" id="9770043at2"/>
<evidence type="ECO:0000313" key="4">
    <source>
        <dbReference type="Proteomes" id="UP000202440"/>
    </source>
</evidence>
<dbReference type="InterPro" id="IPR011041">
    <property type="entry name" value="Quinoprot_gluc/sorb_DH_b-prop"/>
</dbReference>
<name>A0A222FDV2_9GAMM</name>
<accession>A0A222FDV2</accession>
<dbReference type="PANTHER" id="PTHR19328:SF75">
    <property type="entry name" value="ALDOSE SUGAR DEHYDROGENASE YLII"/>
    <property type="match status" value="1"/>
</dbReference>
<dbReference type="AlphaFoldDB" id="A0A222FDV2"/>
<gene>
    <name evidence="3" type="ORF">CHH28_00140</name>
</gene>
<keyword evidence="4" id="KW-1185">Reference proteome</keyword>
<dbReference type="InterPro" id="IPR011042">
    <property type="entry name" value="6-blade_b-propeller_TolB-like"/>
</dbReference>
<protein>
    <submittedName>
        <fullName evidence="3">Dehydrogenase</fullName>
    </submittedName>
</protein>
<dbReference type="EMBL" id="CP022530">
    <property type="protein sequence ID" value="ASP37188.1"/>
    <property type="molecule type" value="Genomic_DNA"/>
</dbReference>